<dbReference type="Proteomes" id="UP000294927">
    <property type="component" value="Unassembled WGS sequence"/>
</dbReference>
<organism evidence="1 2">
    <name type="scientific">Actinophytocola oryzae</name>
    <dbReference type="NCBI Taxonomy" id="502181"/>
    <lineage>
        <taxon>Bacteria</taxon>
        <taxon>Bacillati</taxon>
        <taxon>Actinomycetota</taxon>
        <taxon>Actinomycetes</taxon>
        <taxon>Pseudonocardiales</taxon>
        <taxon>Pseudonocardiaceae</taxon>
    </lineage>
</organism>
<dbReference type="InterPro" id="IPR043519">
    <property type="entry name" value="NT_sf"/>
</dbReference>
<keyword evidence="2" id="KW-1185">Reference proteome</keyword>
<comment type="caution">
    <text evidence="1">The sequence shown here is derived from an EMBL/GenBank/DDBJ whole genome shotgun (WGS) entry which is preliminary data.</text>
</comment>
<dbReference type="EMBL" id="SOCP01000008">
    <property type="protein sequence ID" value="TDV48965.1"/>
    <property type="molecule type" value="Genomic_DNA"/>
</dbReference>
<dbReference type="Gene3D" id="3.30.460.10">
    <property type="entry name" value="Beta Polymerase, domain 2"/>
    <property type="match status" value="1"/>
</dbReference>
<dbReference type="SUPFAM" id="SSF81301">
    <property type="entry name" value="Nucleotidyltransferase"/>
    <property type="match status" value="1"/>
</dbReference>
<dbReference type="InterPro" id="IPR007344">
    <property type="entry name" value="GrpB/CoaE"/>
</dbReference>
<dbReference type="RefSeq" id="WP_133904978.1">
    <property type="nucleotide sequence ID" value="NZ_SOCP01000008.1"/>
</dbReference>
<dbReference type="Pfam" id="PF04229">
    <property type="entry name" value="GrpB"/>
    <property type="match status" value="1"/>
</dbReference>
<name>A0A4R7VIE4_9PSEU</name>
<gene>
    <name evidence="1" type="ORF">CLV71_108326</name>
</gene>
<protein>
    <submittedName>
        <fullName evidence="1">GrpB protein</fullName>
    </submittedName>
</protein>
<dbReference type="AlphaFoldDB" id="A0A4R7VIE4"/>
<accession>A0A4R7VIE4</accession>
<reference evidence="1 2" key="1">
    <citation type="submission" date="2019-03" db="EMBL/GenBank/DDBJ databases">
        <title>Genomic Encyclopedia of Archaeal and Bacterial Type Strains, Phase II (KMG-II): from individual species to whole genera.</title>
        <authorList>
            <person name="Goeker M."/>
        </authorList>
    </citation>
    <scope>NUCLEOTIDE SEQUENCE [LARGE SCALE GENOMIC DNA]</scope>
    <source>
        <strain evidence="1 2">DSM 45499</strain>
    </source>
</reference>
<sequence>MLGLRDRLRTNEADRNRYAAVKRELSKKEWRHVQDYGDATTVVTDILTRALP</sequence>
<evidence type="ECO:0000313" key="1">
    <source>
        <dbReference type="EMBL" id="TDV48965.1"/>
    </source>
</evidence>
<proteinExistence type="predicted"/>
<dbReference type="OrthoDB" id="9799092at2"/>
<evidence type="ECO:0000313" key="2">
    <source>
        <dbReference type="Proteomes" id="UP000294927"/>
    </source>
</evidence>